<dbReference type="PANTHER" id="PTHR40082">
    <property type="entry name" value="BLR5956 PROTEIN"/>
    <property type="match status" value="1"/>
</dbReference>
<evidence type="ECO:0000313" key="3">
    <source>
        <dbReference type="Proteomes" id="UP000501421"/>
    </source>
</evidence>
<dbReference type="EMBL" id="AP022557">
    <property type="protein sequence ID" value="BBW96284.1"/>
    <property type="molecule type" value="Genomic_DNA"/>
</dbReference>
<feature type="domain" description="Tetrapyrrole biosynthesis uroporphyrinogen III synthase" evidence="1">
    <location>
        <begin position="16"/>
        <end position="255"/>
    </location>
</feature>
<accession>A0A679FU47</accession>
<dbReference type="Pfam" id="PF02602">
    <property type="entry name" value="HEM4"/>
    <property type="match status" value="1"/>
</dbReference>
<protein>
    <recommendedName>
        <fullName evidence="1">Tetrapyrrole biosynthesis uroporphyrinogen III synthase domain-containing protein</fullName>
    </recommendedName>
</protein>
<dbReference type="GO" id="GO:0004852">
    <property type="term" value="F:uroporphyrinogen-III synthase activity"/>
    <property type="evidence" value="ECO:0007669"/>
    <property type="project" value="InterPro"/>
</dbReference>
<evidence type="ECO:0000313" key="2">
    <source>
        <dbReference type="EMBL" id="BBW96284.1"/>
    </source>
</evidence>
<dbReference type="SUPFAM" id="SSF69618">
    <property type="entry name" value="HemD-like"/>
    <property type="match status" value="1"/>
</dbReference>
<dbReference type="Gene3D" id="3.40.50.10090">
    <property type="match status" value="2"/>
</dbReference>
<dbReference type="NCBIfam" id="NF004584">
    <property type="entry name" value="PRK05928.2-1"/>
    <property type="match status" value="1"/>
</dbReference>
<dbReference type="Proteomes" id="UP000501421">
    <property type="component" value="Chromosome"/>
</dbReference>
<sequence length="268" mass="29506">MRGKRIALCASRKLYEMTTLIEKQGGTAVIRPAQGTVLAKGNELGEEIRTTIAMRPDWIVFTTGIGFAALWEAAEREGIINEWRRAIENACVAARGYKTVTALKQIGVTPVAASEDGTTKGLITVLGGHDFANQNVVVQLYGDTAPALRQFFLERGASYTELLPYRHVAPDEETLETLYNEVVGREVDAVCFTSAMQVRFFFSFAREKKEIAPLLEAFGADVVACAVGKVTKEALEEEGVHRVIAPEHERMGAMIVTLARYFQQSIAF</sequence>
<organism evidence="2 3">
    <name type="scientific">Geobacillus subterraneus</name>
    <dbReference type="NCBI Taxonomy" id="129338"/>
    <lineage>
        <taxon>Bacteria</taxon>
        <taxon>Bacillati</taxon>
        <taxon>Bacillota</taxon>
        <taxon>Bacilli</taxon>
        <taxon>Bacillales</taxon>
        <taxon>Anoxybacillaceae</taxon>
        <taxon>Geobacillus</taxon>
    </lineage>
</organism>
<reference evidence="3" key="1">
    <citation type="journal article" date="2020" name="Microbiol. Resour. Announc.">
        <title>Complete Genome Sequence of Geobacillus sp. Strain E55-1, Isolated from Mine Geyser in Japan.</title>
        <authorList>
            <person name="Miyazaki K."/>
            <person name="Hase E."/>
            <person name="Tokito N."/>
        </authorList>
    </citation>
    <scope>NUCLEOTIDE SEQUENCE [LARGE SCALE GENOMIC DNA]</scope>
    <source>
        <strain evidence="3">E55-1</strain>
    </source>
</reference>
<dbReference type="PANTHER" id="PTHR40082:SF1">
    <property type="entry name" value="BLR5956 PROTEIN"/>
    <property type="match status" value="1"/>
</dbReference>
<dbReference type="InterPro" id="IPR039793">
    <property type="entry name" value="UROS/Hem4"/>
</dbReference>
<dbReference type="AlphaFoldDB" id="A0A679FU47"/>
<keyword evidence="3" id="KW-1185">Reference proteome</keyword>
<dbReference type="InterPro" id="IPR003754">
    <property type="entry name" value="4pyrrol_synth_uPrphyn_synth"/>
</dbReference>
<dbReference type="CDD" id="cd06578">
    <property type="entry name" value="HemD"/>
    <property type="match status" value="1"/>
</dbReference>
<evidence type="ECO:0000259" key="1">
    <source>
        <dbReference type="Pfam" id="PF02602"/>
    </source>
</evidence>
<proteinExistence type="predicted"/>
<dbReference type="GO" id="GO:0006780">
    <property type="term" value="P:uroporphyrinogen III biosynthetic process"/>
    <property type="evidence" value="ECO:0007669"/>
    <property type="project" value="InterPro"/>
</dbReference>
<gene>
    <name evidence="2" type="primary">yjjA</name>
    <name evidence="2" type="ORF">GsuE55_11170</name>
</gene>
<dbReference type="InterPro" id="IPR036108">
    <property type="entry name" value="4pyrrol_syn_uPrphyn_synt_sf"/>
</dbReference>
<dbReference type="RefSeq" id="WP_033843823.1">
    <property type="nucleotide sequence ID" value="NZ_AP022557.1"/>
</dbReference>
<name>A0A679FU47_9BACL</name>